<sequence>MGSYVDQSLTRNESVISRAQTSWIPTIIPVIIGILL</sequence>
<name>A0ABD7GPC7_9ENTR</name>
<reference evidence="3 4" key="1">
    <citation type="submission" date="2018-07" db="EMBL/GenBank/DDBJ databases">
        <title>The use of a cohorting ward and systematic surveillance cultures for the control of a Klebsiella pneumoniae carbapenemase (KPC)-producing Enterobacteriaceae outbreak.</title>
        <authorList>
            <person name="Doi Y."/>
        </authorList>
    </citation>
    <scope>NUCLEOTIDE SEQUENCE [LARGE SCALE GENOMIC DNA]</scope>
    <source>
        <strain evidence="3 4">1-RC-17-04017</strain>
    </source>
</reference>
<dbReference type="Proteomes" id="UP000255291">
    <property type="component" value="Unassembled WGS sequence"/>
</dbReference>
<dbReference type="AlphaFoldDB" id="A0ABD7GPC7"/>
<feature type="non-terminal residue" evidence="3">
    <location>
        <position position="36"/>
    </location>
</feature>
<organism evidence="3 4">
    <name type="scientific">Enterobacter roggenkampii</name>
    <dbReference type="NCBI Taxonomy" id="1812935"/>
    <lineage>
        <taxon>Bacteria</taxon>
        <taxon>Pseudomonadati</taxon>
        <taxon>Pseudomonadota</taxon>
        <taxon>Gammaproteobacteria</taxon>
        <taxon>Enterobacterales</taxon>
        <taxon>Enterobacteriaceae</taxon>
        <taxon>Enterobacter</taxon>
        <taxon>Enterobacter cloacae complex</taxon>
    </lineage>
</organism>
<accession>A0ABD7GPC7</accession>
<dbReference type="EMBL" id="QRBW01000118">
    <property type="protein sequence ID" value="RDT55994.1"/>
    <property type="molecule type" value="Genomic_DNA"/>
</dbReference>
<evidence type="ECO:0000313" key="2">
    <source>
        <dbReference type="EMBL" id="RDT54677.1"/>
    </source>
</evidence>
<evidence type="ECO:0000313" key="3">
    <source>
        <dbReference type="EMBL" id="RDT55994.1"/>
    </source>
</evidence>
<evidence type="ECO:0000313" key="1">
    <source>
        <dbReference type="EMBL" id="RDT54572.1"/>
    </source>
</evidence>
<proteinExistence type="predicted"/>
<dbReference type="EMBL" id="QRBW01000192">
    <property type="protein sequence ID" value="RDT54572.1"/>
    <property type="molecule type" value="Genomic_DNA"/>
</dbReference>
<dbReference type="EMBL" id="QRBW01000185">
    <property type="protein sequence ID" value="RDT54677.1"/>
    <property type="molecule type" value="Genomic_DNA"/>
</dbReference>
<comment type="caution">
    <text evidence="3">The sequence shown here is derived from an EMBL/GenBank/DDBJ whole genome shotgun (WGS) entry which is preliminary data.</text>
</comment>
<evidence type="ECO:0000313" key="4">
    <source>
        <dbReference type="Proteomes" id="UP000255291"/>
    </source>
</evidence>
<protein>
    <submittedName>
        <fullName evidence="3">PH domain-containing protein</fullName>
    </submittedName>
</protein>
<gene>
    <name evidence="3" type="ORF">DXF87_25015</name>
    <name evidence="2" type="ORF">DXF87_25510</name>
    <name evidence="1" type="ORF">DXF87_25540</name>
</gene>